<name>A0A0B6YU94_9EUPU</name>
<dbReference type="EMBL" id="HACG01012974">
    <property type="protein sequence ID" value="CEK59839.1"/>
    <property type="molecule type" value="Transcribed_RNA"/>
</dbReference>
<sequence>KIFQTETRERETSGDGSIVHHDKVQHQDTGCWKSIADKLRYAEETPAADVVMVAKFNKDMNRIN</sequence>
<gene>
    <name evidence="1" type="primary">ORF37578</name>
</gene>
<organism evidence="1">
    <name type="scientific">Arion vulgaris</name>
    <dbReference type="NCBI Taxonomy" id="1028688"/>
    <lineage>
        <taxon>Eukaryota</taxon>
        <taxon>Metazoa</taxon>
        <taxon>Spiralia</taxon>
        <taxon>Lophotrochozoa</taxon>
        <taxon>Mollusca</taxon>
        <taxon>Gastropoda</taxon>
        <taxon>Heterobranchia</taxon>
        <taxon>Euthyneura</taxon>
        <taxon>Panpulmonata</taxon>
        <taxon>Eupulmonata</taxon>
        <taxon>Stylommatophora</taxon>
        <taxon>Helicina</taxon>
        <taxon>Arionoidea</taxon>
        <taxon>Arionidae</taxon>
        <taxon>Arion</taxon>
    </lineage>
</organism>
<reference evidence="1" key="1">
    <citation type="submission" date="2014-12" db="EMBL/GenBank/DDBJ databases">
        <title>Insight into the proteome of Arion vulgaris.</title>
        <authorList>
            <person name="Aradska J."/>
            <person name="Bulat T."/>
            <person name="Smidak R."/>
            <person name="Sarate P."/>
            <person name="Gangsoo J."/>
            <person name="Sialana F."/>
            <person name="Bilban M."/>
            <person name="Lubec G."/>
        </authorList>
    </citation>
    <scope>NUCLEOTIDE SEQUENCE</scope>
    <source>
        <tissue evidence="1">Skin</tissue>
    </source>
</reference>
<accession>A0A0B6YU94</accession>
<dbReference type="AlphaFoldDB" id="A0A0B6YU94"/>
<feature type="non-terminal residue" evidence="1">
    <location>
        <position position="1"/>
    </location>
</feature>
<evidence type="ECO:0000313" key="1">
    <source>
        <dbReference type="EMBL" id="CEK59839.1"/>
    </source>
</evidence>
<protein>
    <submittedName>
        <fullName evidence="1">Uncharacterized protein</fullName>
    </submittedName>
</protein>
<proteinExistence type="predicted"/>